<evidence type="ECO:0000313" key="2">
    <source>
        <dbReference type="Proteomes" id="UP000315908"/>
    </source>
</evidence>
<organism evidence="1 2">
    <name type="scientific">Sphingobacterium siyangense</name>
    <dbReference type="NCBI Taxonomy" id="459529"/>
    <lineage>
        <taxon>Bacteria</taxon>
        <taxon>Pseudomonadati</taxon>
        <taxon>Bacteroidota</taxon>
        <taxon>Sphingobacteriia</taxon>
        <taxon>Sphingobacteriales</taxon>
        <taxon>Sphingobacteriaceae</taxon>
        <taxon>Sphingobacterium</taxon>
    </lineage>
</organism>
<name>A0A562MT01_9SPHI</name>
<dbReference type="RefSeq" id="WP_145327395.1">
    <property type="nucleotide sequence ID" value="NZ_VLKR01000004.1"/>
</dbReference>
<sequence>MNKVDKKQLKSEFLESKPLMGVLTIYNRAENKIHIADSLNLTALSNRIRFMLNMGQFDNKNLQADWNRLGEGNFLFENAVIIPFENDKITAYKKVVLHAATELKSKVSETTSIY</sequence>
<reference evidence="1 2" key="1">
    <citation type="journal article" date="2015" name="Stand. Genomic Sci.">
        <title>Genomic Encyclopedia of Bacterial and Archaeal Type Strains, Phase III: the genomes of soil and plant-associated and newly described type strains.</title>
        <authorList>
            <person name="Whitman W.B."/>
            <person name="Woyke T."/>
            <person name="Klenk H.P."/>
            <person name="Zhou Y."/>
            <person name="Lilburn T.G."/>
            <person name="Beck B.J."/>
            <person name="De Vos P."/>
            <person name="Vandamme P."/>
            <person name="Eisen J.A."/>
            <person name="Garrity G."/>
            <person name="Hugenholtz P."/>
            <person name="Kyrpides N.C."/>
        </authorList>
    </citation>
    <scope>NUCLEOTIDE SEQUENCE [LARGE SCALE GENOMIC DNA]</scope>
    <source>
        <strain evidence="1 2">CGMCC 1.6855</strain>
    </source>
</reference>
<dbReference type="AlphaFoldDB" id="A0A562MT01"/>
<protein>
    <submittedName>
        <fullName evidence="1">Uncharacterized protein</fullName>
    </submittedName>
</protein>
<dbReference type="EMBL" id="VLKR01000004">
    <property type="protein sequence ID" value="TWI22979.1"/>
    <property type="molecule type" value="Genomic_DNA"/>
</dbReference>
<proteinExistence type="predicted"/>
<dbReference type="Gene3D" id="3.40.1440.10">
    <property type="entry name" value="GIY-YIG endonuclease"/>
    <property type="match status" value="1"/>
</dbReference>
<comment type="caution">
    <text evidence="1">The sequence shown here is derived from an EMBL/GenBank/DDBJ whole genome shotgun (WGS) entry which is preliminary data.</text>
</comment>
<dbReference type="Proteomes" id="UP000315908">
    <property type="component" value="Unassembled WGS sequence"/>
</dbReference>
<gene>
    <name evidence="1" type="ORF">IQ31_01180</name>
</gene>
<accession>A0A562MT01</accession>
<evidence type="ECO:0000313" key="1">
    <source>
        <dbReference type="EMBL" id="TWI22979.1"/>
    </source>
</evidence>
<dbReference type="InterPro" id="IPR035901">
    <property type="entry name" value="GIY-YIG_endonuc_sf"/>
</dbReference>
<dbReference type="OrthoDB" id="9134286at2"/>
<dbReference type="CDD" id="cd10451">
    <property type="entry name" value="GIY-YIG_LuxR_like"/>
    <property type="match status" value="1"/>
</dbReference>